<dbReference type="SUPFAM" id="SSF54909">
    <property type="entry name" value="Dimeric alpha+beta barrel"/>
    <property type="match status" value="1"/>
</dbReference>
<dbReference type="PANTHER" id="PTHR35174:SF3">
    <property type="entry name" value="BLL7171 PROTEIN"/>
    <property type="match status" value="1"/>
</dbReference>
<evidence type="ECO:0000313" key="4">
    <source>
        <dbReference type="Proteomes" id="UP000539175"/>
    </source>
</evidence>
<gene>
    <name evidence="3" type="ORF">FHS74_004352</name>
</gene>
<evidence type="ECO:0000259" key="2">
    <source>
        <dbReference type="Pfam" id="PF03795"/>
    </source>
</evidence>
<dbReference type="AlphaFoldDB" id="A0A7X0B3K6"/>
<evidence type="ECO:0000256" key="1">
    <source>
        <dbReference type="ARBA" id="ARBA00007689"/>
    </source>
</evidence>
<dbReference type="Gene3D" id="3.30.70.1060">
    <property type="entry name" value="Dimeric alpha+beta barrel"/>
    <property type="match status" value="1"/>
</dbReference>
<name>A0A7X0B3K6_9PROT</name>
<dbReference type="EMBL" id="JACIIZ010000013">
    <property type="protein sequence ID" value="MBB6253776.1"/>
    <property type="molecule type" value="Genomic_DNA"/>
</dbReference>
<evidence type="ECO:0000313" key="3">
    <source>
        <dbReference type="EMBL" id="MBB6253776.1"/>
    </source>
</evidence>
<sequence>MHYALLIYEDEAVYGDEPDSPALQAIIGQHMAFAGSLGAARVGGAGLAGTTSATTVRTTGGVKTVHDGPYAETKEQLGGFYLIEAPDLDSALAIARRVPLAANGAVEVRPLLEVPT</sequence>
<dbReference type="InterPro" id="IPR005545">
    <property type="entry name" value="YCII"/>
</dbReference>
<comment type="caution">
    <text evidence="3">The sequence shown here is derived from an EMBL/GenBank/DDBJ whole genome shotgun (WGS) entry which is preliminary data.</text>
</comment>
<dbReference type="Proteomes" id="UP000539175">
    <property type="component" value="Unassembled WGS sequence"/>
</dbReference>
<proteinExistence type="inferred from homology"/>
<protein>
    <recommendedName>
        <fullName evidence="2">YCII-related domain-containing protein</fullName>
    </recommendedName>
</protein>
<keyword evidence="4" id="KW-1185">Reference proteome</keyword>
<comment type="similarity">
    <text evidence="1">Belongs to the YciI family.</text>
</comment>
<feature type="domain" description="YCII-related" evidence="2">
    <location>
        <begin position="1"/>
        <end position="113"/>
    </location>
</feature>
<dbReference type="PANTHER" id="PTHR35174">
    <property type="entry name" value="BLL7171 PROTEIN-RELATED"/>
    <property type="match status" value="1"/>
</dbReference>
<dbReference type="RefSeq" id="WP_184804988.1">
    <property type="nucleotide sequence ID" value="NZ_JACIIZ010000013.1"/>
</dbReference>
<accession>A0A7X0B3K6</accession>
<dbReference type="InterPro" id="IPR011008">
    <property type="entry name" value="Dimeric_a/b-barrel"/>
</dbReference>
<organism evidence="3 4">
    <name type="scientific">Nitrospirillum iridis</name>
    <dbReference type="NCBI Taxonomy" id="765888"/>
    <lineage>
        <taxon>Bacteria</taxon>
        <taxon>Pseudomonadati</taxon>
        <taxon>Pseudomonadota</taxon>
        <taxon>Alphaproteobacteria</taxon>
        <taxon>Rhodospirillales</taxon>
        <taxon>Azospirillaceae</taxon>
        <taxon>Nitrospirillum</taxon>
    </lineage>
</organism>
<reference evidence="3 4" key="1">
    <citation type="submission" date="2020-08" db="EMBL/GenBank/DDBJ databases">
        <title>Genomic Encyclopedia of Type Strains, Phase IV (KMG-IV): sequencing the most valuable type-strain genomes for metagenomic binning, comparative biology and taxonomic classification.</title>
        <authorList>
            <person name="Goeker M."/>
        </authorList>
    </citation>
    <scope>NUCLEOTIDE SEQUENCE [LARGE SCALE GENOMIC DNA]</scope>
    <source>
        <strain evidence="3 4">DSM 22198</strain>
    </source>
</reference>
<dbReference type="Pfam" id="PF03795">
    <property type="entry name" value="YCII"/>
    <property type="match status" value="1"/>
</dbReference>